<evidence type="ECO:0000256" key="6">
    <source>
        <dbReference type="SAM" id="MobiDB-lite"/>
    </source>
</evidence>
<protein>
    <submittedName>
        <fullName evidence="8">Membrane-associated protein</fullName>
    </submittedName>
</protein>
<evidence type="ECO:0000256" key="5">
    <source>
        <dbReference type="PROSITE-ProRule" id="PRU00288"/>
    </source>
</evidence>
<name>A0AAW2Z5H8_9EUKA</name>
<dbReference type="GO" id="GO:0005737">
    <property type="term" value="C:cytoplasm"/>
    <property type="evidence" value="ECO:0007669"/>
    <property type="project" value="TreeGrafter"/>
</dbReference>
<dbReference type="PANTHER" id="PTHR45705:SF7">
    <property type="entry name" value="ACTIVATING PROTEIN FOR ARF, PUTATIVE (AFU_ORTHOLOGUE AFUA_4G09120)-RELATED"/>
    <property type="match status" value="1"/>
</dbReference>
<evidence type="ECO:0000256" key="3">
    <source>
        <dbReference type="ARBA" id="ARBA00022771"/>
    </source>
</evidence>
<dbReference type="PANTHER" id="PTHR45705">
    <property type="entry name" value="FI20236P1"/>
    <property type="match status" value="1"/>
</dbReference>
<keyword evidence="2" id="KW-0479">Metal-binding</keyword>
<evidence type="ECO:0000256" key="2">
    <source>
        <dbReference type="ARBA" id="ARBA00022723"/>
    </source>
</evidence>
<feature type="domain" description="Arf-GAP" evidence="7">
    <location>
        <begin position="11"/>
        <end position="130"/>
    </location>
</feature>
<dbReference type="AlphaFoldDB" id="A0AAW2Z5H8"/>
<dbReference type="Proteomes" id="UP001431209">
    <property type="component" value="Unassembled WGS sequence"/>
</dbReference>
<accession>A0AAW2Z5H8</accession>
<evidence type="ECO:0000259" key="7">
    <source>
        <dbReference type="PROSITE" id="PS50115"/>
    </source>
</evidence>
<reference evidence="8 9" key="1">
    <citation type="submission" date="2024-03" db="EMBL/GenBank/DDBJ databases">
        <title>The Acrasis kona genome and developmental transcriptomes reveal deep origins of eukaryotic multicellular pathways.</title>
        <authorList>
            <person name="Sheikh S."/>
            <person name="Fu C.-J."/>
            <person name="Brown M.W."/>
            <person name="Baldauf S.L."/>
        </authorList>
    </citation>
    <scope>NUCLEOTIDE SEQUENCE [LARGE SCALE GENOMIC DNA]</scope>
    <source>
        <strain evidence="8 9">ATCC MYA-3509</strain>
    </source>
</reference>
<dbReference type="CDD" id="cd08204">
    <property type="entry name" value="ArfGap"/>
    <property type="match status" value="1"/>
</dbReference>
<proteinExistence type="predicted"/>
<dbReference type="EMBL" id="JAOPGA020001062">
    <property type="protein sequence ID" value="KAL0484675.1"/>
    <property type="molecule type" value="Genomic_DNA"/>
</dbReference>
<evidence type="ECO:0000256" key="1">
    <source>
        <dbReference type="ARBA" id="ARBA00022468"/>
    </source>
</evidence>
<feature type="compositionally biased region" description="Polar residues" evidence="6">
    <location>
        <begin position="126"/>
        <end position="138"/>
    </location>
</feature>
<dbReference type="InterPro" id="IPR001164">
    <property type="entry name" value="ArfGAP_dom"/>
</dbReference>
<dbReference type="InterPro" id="IPR038508">
    <property type="entry name" value="ArfGAP_dom_sf"/>
</dbReference>
<keyword evidence="9" id="KW-1185">Reference proteome</keyword>
<keyword evidence="3 5" id="KW-0863">Zinc-finger</keyword>
<sequence length="185" mass="20766">MSSKEENLKNKRILQELLKSPDNKECADCNAKGPSWASINHGVFLCIRCAGIHRSLGTHISKVRSVTLDVWTDEQVNNMRAGNRVANEMYEAKLRQPKPTESAPASMIDQFCRAKYERMLWKGDTATKQPVPASSITIETRAPTTPPPTKPQVQQKQIEWAPAQPDTVQVIQQAPKRESTSNFTH</sequence>
<dbReference type="PROSITE" id="PS50115">
    <property type="entry name" value="ARFGAP"/>
    <property type="match status" value="1"/>
</dbReference>
<dbReference type="GO" id="GO:0005096">
    <property type="term" value="F:GTPase activator activity"/>
    <property type="evidence" value="ECO:0007669"/>
    <property type="project" value="UniProtKB-KW"/>
</dbReference>
<dbReference type="SMART" id="SM00105">
    <property type="entry name" value="ArfGap"/>
    <property type="match status" value="1"/>
</dbReference>
<keyword evidence="1" id="KW-0343">GTPase activation</keyword>
<organism evidence="8 9">
    <name type="scientific">Acrasis kona</name>
    <dbReference type="NCBI Taxonomy" id="1008807"/>
    <lineage>
        <taxon>Eukaryota</taxon>
        <taxon>Discoba</taxon>
        <taxon>Heterolobosea</taxon>
        <taxon>Tetramitia</taxon>
        <taxon>Eutetramitia</taxon>
        <taxon>Acrasidae</taxon>
        <taxon>Acrasis</taxon>
    </lineage>
</organism>
<gene>
    <name evidence="8" type="ORF">AKO1_003493</name>
</gene>
<dbReference type="FunFam" id="1.10.220.150:FF:000009">
    <property type="entry name" value="stromal membrane-associated protein 1 isoform X1"/>
    <property type="match status" value="1"/>
</dbReference>
<evidence type="ECO:0000313" key="8">
    <source>
        <dbReference type="EMBL" id="KAL0484675.1"/>
    </source>
</evidence>
<keyword evidence="4" id="KW-0862">Zinc</keyword>
<dbReference type="SUPFAM" id="SSF57863">
    <property type="entry name" value="ArfGap/RecO-like zinc finger"/>
    <property type="match status" value="1"/>
</dbReference>
<comment type="caution">
    <text evidence="8">The sequence shown here is derived from an EMBL/GenBank/DDBJ whole genome shotgun (WGS) entry which is preliminary data.</text>
</comment>
<dbReference type="InterPro" id="IPR037278">
    <property type="entry name" value="ARFGAP/RecO"/>
</dbReference>
<evidence type="ECO:0000256" key="4">
    <source>
        <dbReference type="ARBA" id="ARBA00022833"/>
    </source>
</evidence>
<dbReference type="PRINTS" id="PR00405">
    <property type="entry name" value="REVINTRACTNG"/>
</dbReference>
<dbReference type="InterPro" id="IPR051718">
    <property type="entry name" value="ARF_GTPase-activating"/>
</dbReference>
<dbReference type="GO" id="GO:0008270">
    <property type="term" value="F:zinc ion binding"/>
    <property type="evidence" value="ECO:0007669"/>
    <property type="project" value="UniProtKB-KW"/>
</dbReference>
<dbReference type="Pfam" id="PF01412">
    <property type="entry name" value="ArfGap"/>
    <property type="match status" value="1"/>
</dbReference>
<evidence type="ECO:0000313" key="9">
    <source>
        <dbReference type="Proteomes" id="UP001431209"/>
    </source>
</evidence>
<dbReference type="Gene3D" id="1.10.220.150">
    <property type="entry name" value="Arf GTPase activating protein"/>
    <property type="match status" value="1"/>
</dbReference>
<feature type="region of interest" description="Disordered" evidence="6">
    <location>
        <begin position="123"/>
        <end position="185"/>
    </location>
</feature>